<feature type="region of interest" description="Disordered" evidence="2">
    <location>
        <begin position="1266"/>
        <end position="1307"/>
    </location>
</feature>
<dbReference type="Proteomes" id="UP000625711">
    <property type="component" value="Unassembled WGS sequence"/>
</dbReference>
<feature type="compositionally biased region" description="Basic and acidic residues" evidence="2">
    <location>
        <begin position="53"/>
        <end position="64"/>
    </location>
</feature>
<feature type="region of interest" description="Disordered" evidence="2">
    <location>
        <begin position="707"/>
        <end position="731"/>
    </location>
</feature>
<feature type="compositionally biased region" description="Low complexity" evidence="2">
    <location>
        <begin position="417"/>
        <end position="431"/>
    </location>
</feature>
<organism evidence="3 4">
    <name type="scientific">Rhynchophorus ferrugineus</name>
    <name type="common">Red palm weevil</name>
    <name type="synonym">Curculio ferrugineus</name>
    <dbReference type="NCBI Taxonomy" id="354439"/>
    <lineage>
        <taxon>Eukaryota</taxon>
        <taxon>Metazoa</taxon>
        <taxon>Ecdysozoa</taxon>
        <taxon>Arthropoda</taxon>
        <taxon>Hexapoda</taxon>
        <taxon>Insecta</taxon>
        <taxon>Pterygota</taxon>
        <taxon>Neoptera</taxon>
        <taxon>Endopterygota</taxon>
        <taxon>Coleoptera</taxon>
        <taxon>Polyphaga</taxon>
        <taxon>Cucujiformia</taxon>
        <taxon>Curculionidae</taxon>
        <taxon>Dryophthorinae</taxon>
        <taxon>Rhynchophorus</taxon>
    </lineage>
</organism>
<accession>A0A834IIX7</accession>
<feature type="compositionally biased region" description="Low complexity" evidence="2">
    <location>
        <begin position="1272"/>
        <end position="1281"/>
    </location>
</feature>
<sequence>MYDTIHKQKPHKDEFVTIKYRQKRAQYPYTSGYLSEPEPGAYDSDFTEYKYATLDRRRPPEAHHHQSSATMPRSHPDKSYSSSDIVRNTQETYRVQPGRIENYVPGHSSISESEAKKWWDEVMGIFDGWLDENSALPSYEVMFTTAMNKSHLEQQNRVPSHKPRSFINQALKESGYESDSTLIFKRKEDNANRLNPREQREAYKVIQKGGDVPFQGLRKPAPERPKETDLVEFYPLSPTLTKIRIHKSVIPPQECYVPQKEFLCYPVTIQHDVPKTFANFKRTVPSMATSAAASVPSPPKRRSSRNNTTLRLISTMKVQKSPTGKRHETCFTTGPSVERTKVNYLKDKITCKLSPVNKKRGDAAKMSVVKKVTASPELKSKITSTLTTSKDPKSSVRRVQSSTKISTEKTRTGTFGGIYKSGSTGSITSKKSSTENLHSRTPTPVKTFGVEKKKFDLKLTKVPDVKASSSQGLLSPTEVKKGMRNISNPNAQYRKSLALLSSSKINNTNAALPIKVGITEKGKNLLKSSVKRPQSVSPKSTRKITPSPCPSTSSERSKLKSSTESLSSSKSSKKIDKNASKLKNKPEKKTTTKPSCKKSAELSKCLSKATGADIAKKLDRDGASEIVKQKEAIESNHFFRNLLLRGVKQSASFTIPKNSWIVERTNQLQRRRSVSSEPSIGAMKIYLKHTKPVTDSKFVSLDVPRSRSASPKSVTFCEPPSRSSTSKRSKSLPTKIVFTETSRPVSPVIPKKKILPILKSSSKDDINVMARAPSPQAKVVLTETSRPITPPVTRRRRSPISISKSTSEYYKRTPSPQTKLYFSETSRPVSPEISRKTPTHSPVLPRAPSCRKIMQLKQMAEPSRPEELSLYSCADLKHSTTSLDSFRSDDYQIYLKDIGFHSPKSEKFKDLNHFYSDIEKVGQLEQKCSLKPRKKAEEEIIDYDRWMEVRSRERAEHELKCLYNHLKSHEREKGFLFLPKDVERFRWKRELDRGLRIKEKSVENIKEEFERIKKDESDLENARRREIAYSKDTYKPLWRGNSVINLASILSERRSQSESRVKSSKKLLDDERGPSHGIGSRIWSSLSMEQVNNLKRQLQDIYGHESTEKTDSKLKDYTVDVPKDFDKKYIPSLTIRRNSESSKPDAMNEDEKKMISQLLSKEALEKIVKRRKEDKLALPVMVGKEVLGAIATQEAIAKKPFKMEEPPKPLVKTNALSIGKQSSISEAESASTDESTRTVINLMDVQKKVEYFEKAKDLDTYVPTVYQPAEDGSSQSEGSSSPTHHLGSEITSSEKQEQVKHAPSHSKSYQDLKEYFGESELVKFATLPLSATKKSSCTYTKKPQLRALDISPIRTISEANSLDSLCRSRSVSPYYDEMKSLTKKGEVKKLKKQFELFEDFFGEKKLQRSRSENDLRTYGHVEDLKRKYEYPVHSGRGRSRTKRGGVVSPVWLRPEDRYMPHINIISKIASLYSFSKQKSHKDASRSMEELAEILGCPIGEVSHIQIAPCT</sequence>
<feature type="region of interest" description="Disordered" evidence="2">
    <location>
        <begin position="824"/>
        <end position="846"/>
    </location>
</feature>
<feature type="compositionally biased region" description="Basic and acidic residues" evidence="2">
    <location>
        <begin position="1055"/>
        <end position="1074"/>
    </location>
</feature>
<feature type="region of interest" description="Disordered" evidence="2">
    <location>
        <begin position="53"/>
        <end position="92"/>
    </location>
</feature>
<name>A0A834IIX7_RHYFE</name>
<gene>
    <name evidence="3" type="ORF">GWI33_004435</name>
</gene>
<evidence type="ECO:0000256" key="2">
    <source>
        <dbReference type="SAM" id="MobiDB-lite"/>
    </source>
</evidence>
<evidence type="ECO:0000313" key="3">
    <source>
        <dbReference type="EMBL" id="KAF7281724.1"/>
    </source>
</evidence>
<evidence type="ECO:0000256" key="1">
    <source>
        <dbReference type="SAM" id="Coils"/>
    </source>
</evidence>
<protein>
    <submittedName>
        <fullName evidence="3">Uncharacterized protein</fullName>
    </submittedName>
</protein>
<feature type="compositionally biased region" description="Polar residues" evidence="2">
    <location>
        <begin position="79"/>
        <end position="92"/>
    </location>
</feature>
<feature type="region of interest" description="Disordered" evidence="2">
    <location>
        <begin position="384"/>
        <end position="444"/>
    </location>
</feature>
<keyword evidence="4" id="KW-1185">Reference proteome</keyword>
<proteinExistence type="predicted"/>
<dbReference type="EMBL" id="JAACXV010000229">
    <property type="protein sequence ID" value="KAF7281724.1"/>
    <property type="molecule type" value="Genomic_DNA"/>
</dbReference>
<feature type="compositionally biased region" description="Low complexity" evidence="2">
    <location>
        <begin position="560"/>
        <end position="570"/>
    </location>
</feature>
<evidence type="ECO:0000313" key="4">
    <source>
        <dbReference type="Proteomes" id="UP000625711"/>
    </source>
</evidence>
<feature type="region of interest" description="Disordered" evidence="2">
    <location>
        <begin position="525"/>
        <end position="600"/>
    </location>
</feature>
<reference evidence="3" key="1">
    <citation type="submission" date="2020-08" db="EMBL/GenBank/DDBJ databases">
        <title>Genome sequencing and assembly of the red palm weevil Rhynchophorus ferrugineus.</title>
        <authorList>
            <person name="Dias G.B."/>
            <person name="Bergman C.M."/>
            <person name="Manee M."/>
        </authorList>
    </citation>
    <scope>NUCLEOTIDE SEQUENCE</scope>
    <source>
        <strain evidence="3">AA-2017</strain>
        <tissue evidence="3">Whole larva</tissue>
    </source>
</reference>
<feature type="compositionally biased region" description="Polar residues" evidence="2">
    <location>
        <begin position="435"/>
        <end position="444"/>
    </location>
</feature>
<feature type="compositionally biased region" description="Basic and acidic residues" evidence="2">
    <location>
        <begin position="573"/>
        <end position="590"/>
    </location>
</feature>
<feature type="region of interest" description="Disordered" evidence="2">
    <location>
        <begin position="467"/>
        <end position="487"/>
    </location>
</feature>
<comment type="caution">
    <text evidence="3">The sequence shown here is derived from an EMBL/GenBank/DDBJ whole genome shotgun (WGS) entry which is preliminary data.</text>
</comment>
<dbReference type="OrthoDB" id="19092at2759"/>
<feature type="region of interest" description="Disordered" evidence="2">
    <location>
        <begin position="1055"/>
        <end position="1075"/>
    </location>
</feature>
<feature type="coiled-coil region" evidence="1">
    <location>
        <begin position="952"/>
        <end position="1025"/>
    </location>
</feature>
<keyword evidence="1" id="KW-0175">Coiled coil</keyword>